<gene>
    <name evidence="4" type="ORF">DNG_05393</name>
</gene>
<dbReference type="EMBL" id="ONZQ02000007">
    <property type="protein sequence ID" value="SPO02718.1"/>
    <property type="molecule type" value="Genomic_DNA"/>
</dbReference>
<comment type="caution">
    <text evidence="4">The sequence shown here is derived from an EMBL/GenBank/DDBJ whole genome shotgun (WGS) entry which is preliminary data.</text>
</comment>
<keyword evidence="1" id="KW-0547">Nucleotide-binding</keyword>
<keyword evidence="1" id="KW-0342">GTP-binding</keyword>
<protein>
    <recommendedName>
        <fullName evidence="3">Septin-type G domain-containing protein</fullName>
    </recommendedName>
</protein>
<dbReference type="InterPro" id="IPR030379">
    <property type="entry name" value="G_SEPTIN_dom"/>
</dbReference>
<comment type="similarity">
    <text evidence="1">Belongs to the TRAFAC class TrmE-Era-EngA-EngB-Septin-like GTPase superfamily. Septin GTPase family.</text>
</comment>
<accession>A0AAE8MZU0</accession>
<dbReference type="Pfam" id="PF00735">
    <property type="entry name" value="Septin"/>
    <property type="match status" value="1"/>
</dbReference>
<reference evidence="4" key="1">
    <citation type="submission" date="2018-03" db="EMBL/GenBank/DDBJ databases">
        <authorList>
            <person name="Guldener U."/>
        </authorList>
    </citation>
    <scope>NUCLEOTIDE SEQUENCE</scope>
</reference>
<dbReference type="Proteomes" id="UP001187682">
    <property type="component" value="Unassembled WGS sequence"/>
</dbReference>
<dbReference type="AlphaFoldDB" id="A0AAE8MZU0"/>
<dbReference type="SUPFAM" id="SSF52540">
    <property type="entry name" value="P-loop containing nucleoside triphosphate hydrolases"/>
    <property type="match status" value="1"/>
</dbReference>
<sequence length="633" mass="68033">MRNLSSTSPGDPDGCFGVSASSTPEALQMSYCLVNEDEMDASIQRRPQPRSHISPSRSKPSPTLSHSNPKNPSQDGDAVVPAEPGSPRSSAGGNAFRRESTQTVRPVHSGLALPPTSTHRQASSVFTPSVPDGSVGISDISCSASRHNSPVASFSEYPLSRVTSFHANDGIIDAADRYPDHSEHELVMPVMTITHRRPFTETGKSIGGLKILVAGSKGAGKSSLIRAILQCCEHIVHVEPKKDVPGTRLNNSRHDTTEKLVPESQISEIHASTMPRPPWWTPCDEGSAESKDPTFVDTVLDPNICFVDTPGHENPTMLPQVISLAREYIESHLRPHLSSSVADSDMLRMLGGNGGSLVTGVLYLISPAGISKEDTTFLSALQQVTNVIPIVSHADTLSVEEVAAIKEAVAQELADNGVHPFTFSVSGTPDDTPPVYAVSSLPGAEFDLTDASLLVNSEYLQPLITTDLARLVDDIFCPDGASWLRHSAAKVYLQWRRRHSQFGYGMDLCLAPKVTTDGWPLTGGFPWGGRRSGEELLDDWAAALRRSLSNSASEARGTELLRLPRPSSLAVARTRHDRPRRSKGGCAPHQDPLGLLRILGGISNNGQAIVEVVGTVGVLGTFGMWMWKAGMPE</sequence>
<feature type="region of interest" description="Disordered" evidence="2">
    <location>
        <begin position="38"/>
        <end position="129"/>
    </location>
</feature>
<evidence type="ECO:0000256" key="2">
    <source>
        <dbReference type="SAM" id="MobiDB-lite"/>
    </source>
</evidence>
<dbReference type="GO" id="GO:0005525">
    <property type="term" value="F:GTP binding"/>
    <property type="evidence" value="ECO:0007669"/>
    <property type="project" value="UniProtKB-KW"/>
</dbReference>
<evidence type="ECO:0000313" key="5">
    <source>
        <dbReference type="Proteomes" id="UP001187682"/>
    </source>
</evidence>
<feature type="domain" description="Septin-type G" evidence="3">
    <location>
        <begin position="205"/>
        <end position="502"/>
    </location>
</feature>
<organism evidence="4 5">
    <name type="scientific">Cephalotrichum gorgonifer</name>
    <dbReference type="NCBI Taxonomy" id="2041049"/>
    <lineage>
        <taxon>Eukaryota</taxon>
        <taxon>Fungi</taxon>
        <taxon>Dikarya</taxon>
        <taxon>Ascomycota</taxon>
        <taxon>Pezizomycotina</taxon>
        <taxon>Sordariomycetes</taxon>
        <taxon>Hypocreomycetidae</taxon>
        <taxon>Microascales</taxon>
        <taxon>Microascaceae</taxon>
        <taxon>Cephalotrichum</taxon>
    </lineage>
</organism>
<feature type="region of interest" description="Disordered" evidence="2">
    <location>
        <begin position="1"/>
        <end position="21"/>
    </location>
</feature>
<keyword evidence="5" id="KW-1185">Reference proteome</keyword>
<dbReference type="Gene3D" id="3.40.50.300">
    <property type="entry name" value="P-loop containing nucleotide triphosphate hydrolases"/>
    <property type="match status" value="1"/>
</dbReference>
<dbReference type="InterPro" id="IPR027417">
    <property type="entry name" value="P-loop_NTPase"/>
</dbReference>
<feature type="compositionally biased region" description="Polar residues" evidence="2">
    <location>
        <begin position="115"/>
        <end position="127"/>
    </location>
</feature>
<dbReference type="PANTHER" id="PTHR18884">
    <property type="entry name" value="SEPTIN"/>
    <property type="match status" value="1"/>
</dbReference>
<proteinExistence type="inferred from homology"/>
<evidence type="ECO:0000256" key="1">
    <source>
        <dbReference type="RuleBase" id="RU004560"/>
    </source>
</evidence>
<name>A0AAE8MZU0_9PEZI</name>
<feature type="compositionally biased region" description="Polar residues" evidence="2">
    <location>
        <begin position="51"/>
        <end position="74"/>
    </location>
</feature>
<evidence type="ECO:0000313" key="4">
    <source>
        <dbReference type="EMBL" id="SPO02718.1"/>
    </source>
</evidence>
<evidence type="ECO:0000259" key="3">
    <source>
        <dbReference type="PROSITE" id="PS51719"/>
    </source>
</evidence>
<dbReference type="PROSITE" id="PS51719">
    <property type="entry name" value="G_SEPTIN"/>
    <property type="match status" value="1"/>
</dbReference>